<keyword evidence="4" id="KW-1185">Reference proteome</keyword>
<dbReference type="SUPFAM" id="SSF51182">
    <property type="entry name" value="RmlC-like cupins"/>
    <property type="match status" value="1"/>
</dbReference>
<dbReference type="Proteomes" id="UP001597511">
    <property type="component" value="Unassembled WGS sequence"/>
</dbReference>
<dbReference type="InterPro" id="IPR013096">
    <property type="entry name" value="Cupin_2"/>
</dbReference>
<dbReference type="PANTHER" id="PTHR43698">
    <property type="entry name" value="RIBD C-TERMINAL DOMAIN CONTAINING PROTEIN"/>
    <property type="match status" value="1"/>
</dbReference>
<feature type="chain" id="PRO_5046166125" evidence="1">
    <location>
        <begin position="24"/>
        <end position="162"/>
    </location>
</feature>
<evidence type="ECO:0000259" key="2">
    <source>
        <dbReference type="Pfam" id="PF07883"/>
    </source>
</evidence>
<evidence type="ECO:0000313" key="3">
    <source>
        <dbReference type="EMBL" id="MFD2919842.1"/>
    </source>
</evidence>
<dbReference type="CDD" id="cd02233">
    <property type="entry name" value="cupin_HNL-like"/>
    <property type="match status" value="1"/>
</dbReference>
<dbReference type="PANTHER" id="PTHR43698:SF1">
    <property type="entry name" value="BLL4564 PROTEIN"/>
    <property type="match status" value="1"/>
</dbReference>
<dbReference type="Gene3D" id="2.60.120.10">
    <property type="entry name" value="Jelly Rolls"/>
    <property type="match status" value="1"/>
</dbReference>
<keyword evidence="1" id="KW-0732">Signal</keyword>
<accession>A0ABW6A500</accession>
<feature type="signal peptide" evidence="1">
    <location>
        <begin position="1"/>
        <end position="23"/>
    </location>
</feature>
<dbReference type="EMBL" id="JBHUOZ010000002">
    <property type="protein sequence ID" value="MFD2919842.1"/>
    <property type="molecule type" value="Genomic_DNA"/>
</dbReference>
<dbReference type="InterPro" id="IPR011051">
    <property type="entry name" value="RmlC_Cupin_sf"/>
</dbReference>
<dbReference type="InterPro" id="IPR014710">
    <property type="entry name" value="RmlC-like_jellyroll"/>
</dbReference>
<dbReference type="InterPro" id="IPR047263">
    <property type="entry name" value="HNL-like_cupin"/>
</dbReference>
<dbReference type="Pfam" id="PF07883">
    <property type="entry name" value="Cupin_2"/>
    <property type="match status" value="1"/>
</dbReference>
<comment type="caution">
    <text evidence="3">The sequence shown here is derived from an EMBL/GenBank/DDBJ whole genome shotgun (WGS) entry which is preliminary data.</text>
</comment>
<name>A0ABW6A500_9BACT</name>
<feature type="domain" description="Cupin type-2" evidence="2">
    <location>
        <begin position="72"/>
        <end position="128"/>
    </location>
</feature>
<dbReference type="RefSeq" id="WP_386097472.1">
    <property type="nucleotide sequence ID" value="NZ_JBHUOZ010000002.1"/>
</dbReference>
<evidence type="ECO:0000313" key="4">
    <source>
        <dbReference type="Proteomes" id="UP001597511"/>
    </source>
</evidence>
<gene>
    <name evidence="3" type="ORF">ACFS6H_09005</name>
</gene>
<proteinExistence type="predicted"/>
<reference evidence="4" key="1">
    <citation type="journal article" date="2019" name="Int. J. Syst. Evol. Microbiol.">
        <title>The Global Catalogue of Microorganisms (GCM) 10K type strain sequencing project: providing services to taxonomists for standard genome sequencing and annotation.</title>
        <authorList>
            <consortium name="The Broad Institute Genomics Platform"/>
            <consortium name="The Broad Institute Genome Sequencing Center for Infectious Disease"/>
            <person name="Wu L."/>
            <person name="Ma J."/>
        </authorList>
    </citation>
    <scope>NUCLEOTIDE SEQUENCE [LARGE SCALE GENOMIC DNA]</scope>
    <source>
        <strain evidence="4">KCTC 23299</strain>
    </source>
</reference>
<protein>
    <submittedName>
        <fullName evidence="3">Cupin domain-containing protein</fullName>
    </submittedName>
</protein>
<organism evidence="3 4">
    <name type="scientific">Terrimonas rubra</name>
    <dbReference type="NCBI Taxonomy" id="1035890"/>
    <lineage>
        <taxon>Bacteria</taxon>
        <taxon>Pseudomonadati</taxon>
        <taxon>Bacteroidota</taxon>
        <taxon>Chitinophagia</taxon>
        <taxon>Chitinophagales</taxon>
        <taxon>Chitinophagaceae</taxon>
        <taxon>Terrimonas</taxon>
    </lineage>
</organism>
<evidence type="ECO:0000256" key="1">
    <source>
        <dbReference type="SAM" id="SignalP"/>
    </source>
</evidence>
<sequence>MKNTGLKFPAVLLAFLFHITVNAQTMSTKEDQNRAAIFPKGDKAPAEYFSGTAWVKTLVANDDTLTTIISNVVFEPGARNNWHTHPAGQILICTEGTGYYQEKGKPIQILHASDVVRILPGVEHWHGASPTSRFTHIAINVNTEKGVVNWLHPVTDEEYNKK</sequence>